<dbReference type="SUPFAM" id="SSF51395">
    <property type="entry name" value="FMN-linked oxidoreductases"/>
    <property type="match status" value="1"/>
</dbReference>
<evidence type="ECO:0000256" key="11">
    <source>
        <dbReference type="ARBA" id="ARBA00023002"/>
    </source>
</evidence>
<dbReference type="NCBIfam" id="NF003645">
    <property type="entry name" value="PRK05286.1-2"/>
    <property type="match status" value="1"/>
</dbReference>
<evidence type="ECO:0000256" key="13">
    <source>
        <dbReference type="ARBA" id="ARBA00048639"/>
    </source>
</evidence>
<keyword evidence="10" id="KW-0665">Pyrimidine biosynthesis</keyword>
<feature type="domain" description="Dihydroorotate dehydrogenase catalytic" evidence="15">
    <location>
        <begin position="42"/>
        <end position="331"/>
    </location>
</feature>
<dbReference type="NCBIfam" id="NF003652">
    <property type="entry name" value="PRK05286.2-5"/>
    <property type="match status" value="1"/>
</dbReference>
<comment type="function">
    <text evidence="2">Catalyzes the conversion of dihydroorotate to orotate with quinone as electron acceptor.</text>
</comment>
<keyword evidence="17" id="KW-1185">Reference proteome</keyword>
<organism evidence="16 17">
    <name type="scientific">Parerythrobacter lacustris</name>
    <dbReference type="NCBI Taxonomy" id="2969984"/>
    <lineage>
        <taxon>Bacteria</taxon>
        <taxon>Pseudomonadati</taxon>
        <taxon>Pseudomonadota</taxon>
        <taxon>Alphaproteobacteria</taxon>
        <taxon>Sphingomonadales</taxon>
        <taxon>Erythrobacteraceae</taxon>
        <taxon>Parerythrobacter</taxon>
    </lineage>
</organism>
<comment type="subcellular location">
    <subcellularLocation>
        <location evidence="3">Membrane</location>
    </subcellularLocation>
</comment>
<comment type="caution">
    <text evidence="16">The sequence shown here is derived from an EMBL/GenBank/DDBJ whole genome shotgun (WGS) entry which is preliminary data.</text>
</comment>
<dbReference type="Proteomes" id="UP001206067">
    <property type="component" value="Unassembled WGS sequence"/>
</dbReference>
<dbReference type="RefSeq" id="WP_257594085.1">
    <property type="nucleotide sequence ID" value="NZ_JANKHH010000001.1"/>
</dbReference>
<dbReference type="InterPro" id="IPR005720">
    <property type="entry name" value="Dihydroorotate_DH_cat"/>
</dbReference>
<dbReference type="EC" id="1.3.5.2" evidence="6 14"/>
<comment type="similarity">
    <text evidence="5">Belongs to the dihydroorotate dehydrogenase family. Type 2 subfamily.</text>
</comment>
<dbReference type="GO" id="GO:0106430">
    <property type="term" value="F:dihydroorotate dehydrogenase (quinone) activity"/>
    <property type="evidence" value="ECO:0007669"/>
    <property type="project" value="UniProtKB-EC"/>
</dbReference>
<keyword evidence="9" id="KW-0288">FMN</keyword>
<evidence type="ECO:0000256" key="7">
    <source>
        <dbReference type="ARBA" id="ARBA00018366"/>
    </source>
</evidence>
<keyword evidence="8" id="KW-0285">Flavoprotein</keyword>
<evidence type="ECO:0000256" key="14">
    <source>
        <dbReference type="NCBIfam" id="TIGR01036"/>
    </source>
</evidence>
<evidence type="ECO:0000256" key="1">
    <source>
        <dbReference type="ARBA" id="ARBA00001917"/>
    </source>
</evidence>
<dbReference type="Gene3D" id="3.20.20.70">
    <property type="entry name" value="Aldolase class I"/>
    <property type="match status" value="1"/>
</dbReference>
<keyword evidence="11 16" id="KW-0560">Oxidoreductase</keyword>
<dbReference type="InterPro" id="IPR001295">
    <property type="entry name" value="Dihydroorotate_DH_CS"/>
</dbReference>
<comment type="pathway">
    <text evidence="4">Pyrimidine metabolism; UMP biosynthesis via de novo pathway; orotate from (S)-dihydroorotate (quinone route): step 1/1.</text>
</comment>
<dbReference type="EMBL" id="JANKHH010000001">
    <property type="protein sequence ID" value="MCR2832319.1"/>
    <property type="molecule type" value="Genomic_DNA"/>
</dbReference>
<evidence type="ECO:0000313" key="17">
    <source>
        <dbReference type="Proteomes" id="UP001206067"/>
    </source>
</evidence>
<protein>
    <recommendedName>
        <fullName evidence="7 14">Dihydroorotate dehydrogenase (quinone)</fullName>
        <ecNumber evidence="6 14">1.3.5.2</ecNumber>
    </recommendedName>
</protein>
<comment type="catalytic activity">
    <reaction evidence="13">
        <text>(S)-dihydroorotate + a quinone = orotate + a quinol</text>
        <dbReference type="Rhea" id="RHEA:30187"/>
        <dbReference type="ChEBI" id="CHEBI:24646"/>
        <dbReference type="ChEBI" id="CHEBI:30839"/>
        <dbReference type="ChEBI" id="CHEBI:30864"/>
        <dbReference type="ChEBI" id="CHEBI:132124"/>
        <dbReference type="EC" id="1.3.5.2"/>
    </reaction>
</comment>
<dbReference type="Pfam" id="PF01180">
    <property type="entry name" value="DHO_dh"/>
    <property type="match status" value="1"/>
</dbReference>
<evidence type="ECO:0000256" key="9">
    <source>
        <dbReference type="ARBA" id="ARBA00022643"/>
    </source>
</evidence>
<evidence type="ECO:0000256" key="5">
    <source>
        <dbReference type="ARBA" id="ARBA00005359"/>
    </source>
</evidence>
<evidence type="ECO:0000256" key="6">
    <source>
        <dbReference type="ARBA" id="ARBA00012791"/>
    </source>
</evidence>
<dbReference type="NCBIfam" id="TIGR01036">
    <property type="entry name" value="pyrD_sub2"/>
    <property type="match status" value="1"/>
</dbReference>
<gene>
    <name evidence="16" type="ORF">NSO95_00040</name>
</gene>
<evidence type="ECO:0000256" key="12">
    <source>
        <dbReference type="ARBA" id="ARBA00023136"/>
    </source>
</evidence>
<accession>A0ABT1XM48</accession>
<comment type="cofactor">
    <cofactor evidence="1">
        <name>FMN</name>
        <dbReference type="ChEBI" id="CHEBI:58210"/>
    </cofactor>
</comment>
<reference evidence="16 17" key="1">
    <citation type="submission" date="2022-08" db="EMBL/GenBank/DDBJ databases">
        <title>Polyphasic taxonomy analysis of Qipengyuania sp.RS5-5.</title>
        <authorList>
            <person name="Xamxidin M."/>
            <person name="Wu M."/>
        </authorList>
    </citation>
    <scope>NUCLEOTIDE SEQUENCE [LARGE SCALE GENOMIC DNA]</scope>
    <source>
        <strain evidence="16 17">RS5-5</strain>
    </source>
</reference>
<dbReference type="PANTHER" id="PTHR48109:SF4">
    <property type="entry name" value="DIHYDROOROTATE DEHYDROGENASE (QUINONE), MITOCHONDRIAL"/>
    <property type="match status" value="1"/>
</dbReference>
<dbReference type="InterPro" id="IPR013785">
    <property type="entry name" value="Aldolase_TIM"/>
</dbReference>
<dbReference type="InterPro" id="IPR005719">
    <property type="entry name" value="Dihydroorotate_DH_2"/>
</dbReference>
<dbReference type="CDD" id="cd04738">
    <property type="entry name" value="DHOD_2_like"/>
    <property type="match status" value="1"/>
</dbReference>
<evidence type="ECO:0000256" key="3">
    <source>
        <dbReference type="ARBA" id="ARBA00004370"/>
    </source>
</evidence>
<sequence length="375" mass="40178">MLAYKTIFRPLLFTLDPEVVHDAVAKLIWAYPAKSQISDSVLRSTVAGIDFENPVGMAAGFDKDCSVFQQIYRFGFGFVEVGTITPEPQEGNSKPRIDRLVSDSAIINRMGFPNSGLAPALKRLSRYNGMLGPLGVNIGANKESVDRIQDYITCLQGVAKFASYVTINVSSPNTPGLRSLESGGELKDLLGRLDQSIRSEDVPVFLKVSPDLDGVSIDETCRAVMESSVAGIIVGNTTTSRPDFLKSHNAKDLAGGLSGAPLRELSIRSLKAFYQRVGAHLPIISVGGISTSEDAYLRIRQGASLLQIYTAFIYEGPSLVPKINMGLAKLLKRDGFSSVADAVGVDAGDTENVSPLAESSINIDSAQPASLRAYA</sequence>
<keyword evidence="12" id="KW-0472">Membrane</keyword>
<evidence type="ECO:0000256" key="2">
    <source>
        <dbReference type="ARBA" id="ARBA00003125"/>
    </source>
</evidence>
<proteinExistence type="inferred from homology"/>
<evidence type="ECO:0000256" key="10">
    <source>
        <dbReference type="ARBA" id="ARBA00022975"/>
    </source>
</evidence>
<evidence type="ECO:0000256" key="8">
    <source>
        <dbReference type="ARBA" id="ARBA00022630"/>
    </source>
</evidence>
<dbReference type="PANTHER" id="PTHR48109">
    <property type="entry name" value="DIHYDROOROTATE DEHYDROGENASE (QUINONE), MITOCHONDRIAL-RELATED"/>
    <property type="match status" value="1"/>
</dbReference>
<dbReference type="PROSITE" id="PS00911">
    <property type="entry name" value="DHODEHASE_1"/>
    <property type="match status" value="1"/>
</dbReference>
<dbReference type="PROSITE" id="PS00912">
    <property type="entry name" value="DHODEHASE_2"/>
    <property type="match status" value="1"/>
</dbReference>
<evidence type="ECO:0000313" key="16">
    <source>
        <dbReference type="EMBL" id="MCR2832319.1"/>
    </source>
</evidence>
<evidence type="ECO:0000256" key="4">
    <source>
        <dbReference type="ARBA" id="ARBA00005161"/>
    </source>
</evidence>
<name>A0ABT1XM48_9SPHN</name>
<dbReference type="InterPro" id="IPR050074">
    <property type="entry name" value="DHO_dehydrogenase"/>
</dbReference>
<evidence type="ECO:0000259" key="15">
    <source>
        <dbReference type="Pfam" id="PF01180"/>
    </source>
</evidence>